<organism evidence="3">
    <name type="scientific">hydrothermal vent metagenome</name>
    <dbReference type="NCBI Taxonomy" id="652676"/>
    <lineage>
        <taxon>unclassified sequences</taxon>
        <taxon>metagenomes</taxon>
        <taxon>ecological metagenomes</taxon>
    </lineage>
</organism>
<dbReference type="InterPro" id="IPR027417">
    <property type="entry name" value="P-loop_NTPase"/>
</dbReference>
<accession>A0A3B0YMF1</accession>
<feature type="domain" description="DUF4143" evidence="2">
    <location>
        <begin position="200"/>
        <end position="358"/>
    </location>
</feature>
<evidence type="ECO:0000313" key="3">
    <source>
        <dbReference type="EMBL" id="VAW77313.1"/>
    </source>
</evidence>
<dbReference type="InterPro" id="IPR025420">
    <property type="entry name" value="DUF4143"/>
</dbReference>
<dbReference type="Pfam" id="PF13635">
    <property type="entry name" value="DUF4143"/>
    <property type="match status" value="1"/>
</dbReference>
<feature type="domain" description="AAA" evidence="1">
    <location>
        <begin position="18"/>
        <end position="135"/>
    </location>
</feature>
<gene>
    <name evidence="3" type="ORF">MNBD_GAMMA13-260</name>
</gene>
<dbReference type="PANTHER" id="PTHR43566">
    <property type="entry name" value="CONSERVED PROTEIN"/>
    <property type="match status" value="1"/>
</dbReference>
<dbReference type="EMBL" id="UOFK01000116">
    <property type="protein sequence ID" value="VAW77313.1"/>
    <property type="molecule type" value="Genomic_DNA"/>
</dbReference>
<dbReference type="Pfam" id="PF13173">
    <property type="entry name" value="AAA_14"/>
    <property type="match status" value="1"/>
</dbReference>
<evidence type="ECO:0000259" key="2">
    <source>
        <dbReference type="Pfam" id="PF13635"/>
    </source>
</evidence>
<proteinExistence type="predicted"/>
<evidence type="ECO:0000259" key="1">
    <source>
        <dbReference type="Pfam" id="PF13173"/>
    </source>
</evidence>
<name>A0A3B0YMF1_9ZZZZ</name>
<reference evidence="3" key="1">
    <citation type="submission" date="2018-06" db="EMBL/GenBank/DDBJ databases">
        <authorList>
            <person name="Zhirakovskaya E."/>
        </authorList>
    </citation>
    <scope>NUCLEOTIDE SEQUENCE</scope>
</reference>
<dbReference type="InterPro" id="IPR041682">
    <property type="entry name" value="AAA_14"/>
</dbReference>
<sequence>MYAQRTLENFILQAGQQFPVLLVTGPRQVGKTTLLRYLADNERTYITLDDPTLAVLAREEPALFLERFRPPVLIDEIQYAPELLPHIKMHVDQNHQPNEFWLTGSQPFHLMRGVSESLAGRVGIVTLLGLSLSEIQGNAADHAPFAPLPEKLESRSVARPVLDLGTLYTRIWRGAFPAIALNSDMDRDLFYSSYVQTYLQRDVRDLTSVGNVTSFVKFLRAAAARTGQLINLSDLARDANISPNTAKSWLSILEISGIVYLLEPYHNNVTKRLIKASKLYFLDTGLCAYLTEWSTPETLEAGAMSGAILETWVVTEILKSWWNNGKRPSLYFYRDRDKKEIDLLIDLDDTLYPLEIKKTAAPRKDSVRHFGVLNHLNRTIGPGGLLCMVKTVLPITSAVSAIPVWII</sequence>
<protein>
    <submittedName>
        <fullName evidence="3">ATPase</fullName>
    </submittedName>
</protein>
<dbReference type="PANTHER" id="PTHR43566:SF2">
    <property type="entry name" value="DUF4143 DOMAIN-CONTAINING PROTEIN"/>
    <property type="match status" value="1"/>
</dbReference>
<dbReference type="SUPFAM" id="SSF52540">
    <property type="entry name" value="P-loop containing nucleoside triphosphate hydrolases"/>
    <property type="match status" value="1"/>
</dbReference>
<dbReference type="AlphaFoldDB" id="A0A3B0YMF1"/>